<feature type="transmembrane region" description="Helical" evidence="1">
    <location>
        <begin position="6"/>
        <end position="26"/>
    </location>
</feature>
<evidence type="ECO:0000256" key="1">
    <source>
        <dbReference type="SAM" id="Phobius"/>
    </source>
</evidence>
<sequence>MDPDLILVVGFVIGLLAIPSLLAAFAESRPPRVAAILALVSVGLVFGAVQINDGGYSVTNIPDVFYNVIGRYFR</sequence>
<keyword evidence="1" id="KW-0812">Transmembrane</keyword>
<feature type="transmembrane region" description="Helical" evidence="1">
    <location>
        <begin position="33"/>
        <end position="51"/>
    </location>
</feature>
<accession>A0A4P8EFM4</accession>
<evidence type="ECO:0000313" key="3">
    <source>
        <dbReference type="Proteomes" id="UP000298631"/>
    </source>
</evidence>
<dbReference type="OrthoDB" id="7875801at2"/>
<dbReference type="Proteomes" id="UP000298631">
    <property type="component" value="Chromosome"/>
</dbReference>
<keyword evidence="3" id="KW-1185">Reference proteome</keyword>
<evidence type="ECO:0000313" key="2">
    <source>
        <dbReference type="EMBL" id="QCO55668.1"/>
    </source>
</evidence>
<dbReference type="EMBL" id="CP039964">
    <property type="protein sequence ID" value="QCO55668.1"/>
    <property type="molecule type" value="Genomic_DNA"/>
</dbReference>
<dbReference type="KEGG" id="pseb:EOK75_07895"/>
<keyword evidence="1" id="KW-0472">Membrane</keyword>
<evidence type="ECO:0008006" key="4">
    <source>
        <dbReference type="Google" id="ProtNLM"/>
    </source>
</evidence>
<keyword evidence="1" id="KW-1133">Transmembrane helix</keyword>
<name>A0A4P8EFM4_9RHOB</name>
<protein>
    <recommendedName>
        <fullName evidence="4">50S ribosomal protein L35</fullName>
    </recommendedName>
</protein>
<reference evidence="2 3" key="1">
    <citation type="submission" date="2019-05" db="EMBL/GenBank/DDBJ databases">
        <title>Pseudorhodobacter turbinis sp. nov., isolated from the gut of the Korean turban shell.</title>
        <authorList>
            <person name="Jeong Y.-S."/>
            <person name="Kang W.-R."/>
            <person name="Bae J.-W."/>
        </authorList>
    </citation>
    <scope>NUCLEOTIDE SEQUENCE [LARGE SCALE GENOMIC DNA]</scope>
    <source>
        <strain evidence="2 3">S12M18</strain>
    </source>
</reference>
<dbReference type="RefSeq" id="WP_137193419.1">
    <property type="nucleotide sequence ID" value="NZ_CP039964.1"/>
</dbReference>
<gene>
    <name evidence="2" type="ORF">EOK75_07895</name>
</gene>
<organism evidence="2 3">
    <name type="scientific">Pseudorhodobacter turbinis</name>
    <dbReference type="NCBI Taxonomy" id="2500533"/>
    <lineage>
        <taxon>Bacteria</taxon>
        <taxon>Pseudomonadati</taxon>
        <taxon>Pseudomonadota</taxon>
        <taxon>Alphaproteobacteria</taxon>
        <taxon>Rhodobacterales</taxon>
        <taxon>Paracoccaceae</taxon>
        <taxon>Pseudorhodobacter</taxon>
    </lineage>
</organism>
<dbReference type="AlphaFoldDB" id="A0A4P8EFM4"/>
<proteinExistence type="predicted"/>